<evidence type="ECO:0000256" key="1">
    <source>
        <dbReference type="SAM" id="MobiDB-lite"/>
    </source>
</evidence>
<dbReference type="SUPFAM" id="SSF88874">
    <property type="entry name" value="Receptor-binding domain of short tail fibre protein gp12"/>
    <property type="match status" value="1"/>
</dbReference>
<proteinExistence type="predicted"/>
<evidence type="ECO:0000313" key="5">
    <source>
        <dbReference type="Proteomes" id="UP000244081"/>
    </source>
</evidence>
<feature type="compositionally biased region" description="Polar residues" evidence="1">
    <location>
        <begin position="285"/>
        <end position="303"/>
    </location>
</feature>
<dbReference type="Gene3D" id="3.90.1340.10">
    <property type="entry name" value="Phage tail collar domain"/>
    <property type="match status" value="1"/>
</dbReference>
<dbReference type="Proteomes" id="UP000244081">
    <property type="component" value="Unassembled WGS sequence"/>
</dbReference>
<protein>
    <submittedName>
        <fullName evidence="4">Microcystin-dependent protein</fullName>
    </submittedName>
</protein>
<dbReference type="InterPro" id="IPR011083">
    <property type="entry name" value="Phage_tail_collar_dom"/>
</dbReference>
<keyword evidence="5" id="KW-1185">Reference proteome</keyword>
<name>A0A2T5UPX7_9HYPH</name>
<keyword evidence="2" id="KW-0732">Signal</keyword>
<feature type="region of interest" description="Disordered" evidence="1">
    <location>
        <begin position="285"/>
        <end position="304"/>
    </location>
</feature>
<dbReference type="InterPro" id="IPR037053">
    <property type="entry name" value="Phage_tail_collar_dom_sf"/>
</dbReference>
<sequence length="484" mass="49853">MTALFANNAVSTLAAPISAQATALTIQAADAALFPTFSGGGGAGEWFPATIIASTGEIEIVRVTARNGSALTVARAQEGTAARAFVAGAKIELRLTAGTLSEMAGNIAVLSNDLNTATTTLSKASNIAVTASGGIPVGSVQNALEELDTSKTPVGHLHVINDVTGLQDALDTKVNADDLPAGVAVGSIMAFGASEPPAGWLECNGAAVSRKTYAALFAAIGTVFGGGDAASTFNLPDLRGEFVRGWDHGRAVDADRGFGSSQLDAMEAWTASFITRWNYSSDGSQGAASVSDSGTQGATNSNAGARVTIDPSRVARTAKETRPRNIALLYCIKAFDAVTDPAQVAAADVLSDMARISGRVGDVEESIATIVAPIESDEIVVSGTGVYTWAHGLGKVPVLWGAFARWTGDVASGTGYEKGDEVPLNFQPYYSSSWRAGGVWADSTECGFSCNDMSGTAIIGKNGAATDSYLANNPDWVLFFRIWS</sequence>
<dbReference type="OrthoDB" id="9810174at2"/>
<reference evidence="4 5" key="1">
    <citation type="submission" date="2018-04" db="EMBL/GenBank/DDBJ databases">
        <title>Genomic Encyclopedia of Archaeal and Bacterial Type Strains, Phase II (KMG-II): from individual species to whole genera.</title>
        <authorList>
            <person name="Goeker M."/>
        </authorList>
    </citation>
    <scope>NUCLEOTIDE SEQUENCE [LARGE SCALE GENOMIC DNA]</scope>
    <source>
        <strain evidence="4 5">DSM 23382</strain>
    </source>
</reference>
<accession>A0A2T5UPX7</accession>
<organism evidence="4 5">
    <name type="scientific">Breoghania corrubedonensis</name>
    <dbReference type="NCBI Taxonomy" id="665038"/>
    <lineage>
        <taxon>Bacteria</taxon>
        <taxon>Pseudomonadati</taxon>
        <taxon>Pseudomonadota</taxon>
        <taxon>Alphaproteobacteria</taxon>
        <taxon>Hyphomicrobiales</taxon>
        <taxon>Stappiaceae</taxon>
        <taxon>Breoghania</taxon>
    </lineage>
</organism>
<evidence type="ECO:0000313" key="4">
    <source>
        <dbReference type="EMBL" id="PTW53570.1"/>
    </source>
</evidence>
<dbReference type="Pfam" id="PF07484">
    <property type="entry name" value="Collar"/>
    <property type="match status" value="1"/>
</dbReference>
<comment type="caution">
    <text evidence="4">The sequence shown here is derived from an EMBL/GenBank/DDBJ whole genome shotgun (WGS) entry which is preliminary data.</text>
</comment>
<feature type="domain" description="Phage tail collar" evidence="3">
    <location>
        <begin position="186"/>
        <end position="243"/>
    </location>
</feature>
<gene>
    <name evidence="4" type="ORF">C8N35_11625</name>
</gene>
<evidence type="ECO:0000256" key="2">
    <source>
        <dbReference type="SAM" id="SignalP"/>
    </source>
</evidence>
<feature type="chain" id="PRO_5015568770" evidence="2">
    <location>
        <begin position="24"/>
        <end position="484"/>
    </location>
</feature>
<evidence type="ECO:0000259" key="3">
    <source>
        <dbReference type="Pfam" id="PF07484"/>
    </source>
</evidence>
<feature type="signal peptide" evidence="2">
    <location>
        <begin position="1"/>
        <end position="23"/>
    </location>
</feature>
<dbReference type="EMBL" id="QAYG01000016">
    <property type="protein sequence ID" value="PTW53570.1"/>
    <property type="molecule type" value="Genomic_DNA"/>
</dbReference>
<dbReference type="AlphaFoldDB" id="A0A2T5UPX7"/>
<dbReference type="RefSeq" id="WP_107992093.1">
    <property type="nucleotide sequence ID" value="NZ_QAYG01000016.1"/>
</dbReference>